<evidence type="ECO:0000256" key="2">
    <source>
        <dbReference type="ARBA" id="ARBA00007267"/>
    </source>
</evidence>
<dbReference type="STRING" id="3775.A0A1Q3BD73"/>
<feature type="region of interest" description="Disordered" evidence="4">
    <location>
        <begin position="475"/>
        <end position="497"/>
    </location>
</feature>
<keyword evidence="7" id="KW-1185">Reference proteome</keyword>
<comment type="similarity">
    <text evidence="2">Belongs to the lin-54 family.</text>
</comment>
<accession>A0A1Q3BD73</accession>
<dbReference type="GO" id="GO:0005634">
    <property type="term" value="C:nucleus"/>
    <property type="evidence" value="ECO:0007669"/>
    <property type="project" value="UniProtKB-SubCell"/>
</dbReference>
<evidence type="ECO:0000259" key="5">
    <source>
        <dbReference type="PROSITE" id="PS51634"/>
    </source>
</evidence>
<protein>
    <submittedName>
        <fullName evidence="6">CXC domain-containing protein</fullName>
    </submittedName>
</protein>
<dbReference type="PROSITE" id="PS51634">
    <property type="entry name" value="CRC"/>
    <property type="match status" value="1"/>
</dbReference>
<dbReference type="AlphaFoldDB" id="A0A1Q3BD73"/>
<feature type="region of interest" description="Disordered" evidence="4">
    <location>
        <begin position="734"/>
        <end position="777"/>
    </location>
</feature>
<reference evidence="7" key="1">
    <citation type="submission" date="2016-04" db="EMBL/GenBank/DDBJ databases">
        <title>Cephalotus genome sequencing.</title>
        <authorList>
            <person name="Fukushima K."/>
            <person name="Hasebe M."/>
            <person name="Fang X."/>
        </authorList>
    </citation>
    <scope>NUCLEOTIDE SEQUENCE [LARGE SCALE GENOMIC DNA]</scope>
    <source>
        <strain evidence="7">cv. St1</strain>
    </source>
</reference>
<feature type="compositionally biased region" description="Polar residues" evidence="4">
    <location>
        <begin position="763"/>
        <end position="776"/>
    </location>
</feature>
<sequence length="818" mass="89340">MDSPEGDRIASTSSPASSPAVQESPFFNYLSNLSPIKSVKASRYAPRFSAHDFNAPSPVFTSPHIDLQRGSSLLKRDENQAAGPEIQGQSGRKLKDGLIASYQKEIQLSSPSSVCVDDYLADAVDLEDSINPANLCVQPTIGAPQFAKVEEANDNKTRDVVKTCSVRAEEDLTVQSMNMVETTDNQESYNEVLEFTSGMVNDNVESDIFQDPLSRAEHNDQYMAQNAGSQHKKGDGNCAERLREILSEPVKEANQHQCGTRRHLQFEAAMASKRTAICSSHNDCNLTHNTINSELPSGHANTGSLVPPHLSGIRHAVSYHQDITSQSCVTPPEFARSNQKGGNHSISSSVPSGIGLHLNTIGRSVFMGSDMVTSKKISGYLSSQDEKLMPGRSHDTAKDSDSTSILAVASEICVHVGDDQPGSQAALPTSSDISQSTKTLKSPLDSQRMTLYEQQVVQYEGKIVASNNADLVEELNQESPKKKRKKATDSSESDGCKRCNCKRSKCLKLYCECFAAGVYCVDSCACQNCFNKPEYEDTVLDTRQQIESRNPLAFAPKIVQHATHSSLVVDDGNRTTPSSARHKRGCNCKKSKCLKKYCECYQANVGCSDGCRCDSCCNPFGKKPESIYESAERWRNPSHAIKDGTTNQFSPTWEELADLRLLTPSSHPHLGMLASSSSANVRDFSKGALAEFQCQSSLQSSATYLRWHSSPTNLTPQHEFGSDSALFDILKDDNLPEPLKDSPTPTKAVKISSPNKKRVSPPQFRSQESRSGSSPCLRSGRKFILQAVPSFPPLTPYCNSKGSNTEIESDHLGSTSDQ</sequence>
<dbReference type="Proteomes" id="UP000187406">
    <property type="component" value="Unassembled WGS sequence"/>
</dbReference>
<feature type="compositionally biased region" description="Polar residues" evidence="4">
    <location>
        <begin position="797"/>
        <end position="818"/>
    </location>
</feature>
<dbReference type="PANTHER" id="PTHR46159">
    <property type="entry name" value="PROTEIN TESMIN/TSO1-LIKE CXC 2"/>
    <property type="match status" value="1"/>
</dbReference>
<name>A0A1Q3BD73_CEPFO</name>
<evidence type="ECO:0000256" key="1">
    <source>
        <dbReference type="ARBA" id="ARBA00004123"/>
    </source>
</evidence>
<feature type="compositionally biased region" description="Low complexity" evidence="4">
    <location>
        <begin position="10"/>
        <end position="20"/>
    </location>
</feature>
<dbReference type="InParanoid" id="A0A1Q3BD73"/>
<dbReference type="EMBL" id="BDDD01000447">
    <property type="protein sequence ID" value="GAV65987.1"/>
    <property type="molecule type" value="Genomic_DNA"/>
</dbReference>
<evidence type="ECO:0000256" key="4">
    <source>
        <dbReference type="SAM" id="MobiDB-lite"/>
    </source>
</evidence>
<dbReference type="OrthoDB" id="6283463at2759"/>
<gene>
    <name evidence="6" type="ORF">CFOL_v3_09498</name>
</gene>
<dbReference type="GO" id="GO:0003700">
    <property type="term" value="F:DNA-binding transcription factor activity"/>
    <property type="evidence" value="ECO:0007669"/>
    <property type="project" value="InterPro"/>
</dbReference>
<feature type="compositionally biased region" description="Polar residues" evidence="4">
    <location>
        <begin position="421"/>
        <end position="440"/>
    </location>
</feature>
<evidence type="ECO:0000313" key="6">
    <source>
        <dbReference type="EMBL" id="GAV65987.1"/>
    </source>
</evidence>
<dbReference type="SMART" id="SM01114">
    <property type="entry name" value="CXC"/>
    <property type="match status" value="2"/>
</dbReference>
<feature type="region of interest" description="Disordered" evidence="4">
    <location>
        <begin position="1"/>
        <end position="22"/>
    </location>
</feature>
<dbReference type="InterPro" id="IPR044522">
    <property type="entry name" value="TSO1-like"/>
</dbReference>
<evidence type="ECO:0000313" key="7">
    <source>
        <dbReference type="Proteomes" id="UP000187406"/>
    </source>
</evidence>
<dbReference type="InterPro" id="IPR005172">
    <property type="entry name" value="CRC"/>
</dbReference>
<feature type="region of interest" description="Disordered" evidence="4">
    <location>
        <begin position="420"/>
        <end position="440"/>
    </location>
</feature>
<evidence type="ECO:0000256" key="3">
    <source>
        <dbReference type="ARBA" id="ARBA00023242"/>
    </source>
</evidence>
<feature type="domain" description="CRC" evidence="5">
    <location>
        <begin position="495"/>
        <end position="621"/>
    </location>
</feature>
<organism evidence="6 7">
    <name type="scientific">Cephalotus follicularis</name>
    <name type="common">Albany pitcher plant</name>
    <dbReference type="NCBI Taxonomy" id="3775"/>
    <lineage>
        <taxon>Eukaryota</taxon>
        <taxon>Viridiplantae</taxon>
        <taxon>Streptophyta</taxon>
        <taxon>Embryophyta</taxon>
        <taxon>Tracheophyta</taxon>
        <taxon>Spermatophyta</taxon>
        <taxon>Magnoliopsida</taxon>
        <taxon>eudicotyledons</taxon>
        <taxon>Gunneridae</taxon>
        <taxon>Pentapetalae</taxon>
        <taxon>rosids</taxon>
        <taxon>fabids</taxon>
        <taxon>Oxalidales</taxon>
        <taxon>Cephalotaceae</taxon>
        <taxon>Cephalotus</taxon>
    </lineage>
</organism>
<keyword evidence="3" id="KW-0539">Nucleus</keyword>
<proteinExistence type="inferred from homology"/>
<feature type="region of interest" description="Disordered" evidence="4">
    <location>
        <begin position="790"/>
        <end position="818"/>
    </location>
</feature>
<dbReference type="Pfam" id="PF03638">
    <property type="entry name" value="TCR"/>
    <property type="match status" value="2"/>
</dbReference>
<dbReference type="PANTHER" id="PTHR46159:SF18">
    <property type="entry name" value="CRC DOMAIN-CONTAINING PROTEIN"/>
    <property type="match status" value="1"/>
</dbReference>
<comment type="subcellular location">
    <subcellularLocation>
        <location evidence="1">Nucleus</location>
    </subcellularLocation>
</comment>
<dbReference type="InterPro" id="IPR033467">
    <property type="entry name" value="Tesmin/TSO1-like_CXC"/>
</dbReference>
<comment type="caution">
    <text evidence="6">The sequence shown here is derived from an EMBL/GenBank/DDBJ whole genome shotgun (WGS) entry which is preliminary data.</text>
</comment>